<dbReference type="AlphaFoldDB" id="A0A2W2H6V6"/>
<protein>
    <recommendedName>
        <fullName evidence="4">Secreted protein</fullName>
    </recommendedName>
</protein>
<dbReference type="EMBL" id="POUA01000007">
    <property type="protein sequence ID" value="PZG56252.1"/>
    <property type="molecule type" value="Genomic_DNA"/>
</dbReference>
<proteinExistence type="predicted"/>
<dbReference type="Proteomes" id="UP000248544">
    <property type="component" value="Unassembled WGS sequence"/>
</dbReference>
<accession>A0A2W2H6V6</accession>
<evidence type="ECO:0008006" key="4">
    <source>
        <dbReference type="Google" id="ProtNLM"/>
    </source>
</evidence>
<feature type="chain" id="PRO_5016005911" description="Secreted protein" evidence="1">
    <location>
        <begin position="27"/>
        <end position="85"/>
    </location>
</feature>
<dbReference type="RefSeq" id="WP_111165267.1">
    <property type="nucleotide sequence ID" value="NZ_POUA01000007.1"/>
</dbReference>
<evidence type="ECO:0000313" key="3">
    <source>
        <dbReference type="Proteomes" id="UP000248544"/>
    </source>
</evidence>
<gene>
    <name evidence="2" type="ORF">C1I98_01685</name>
</gene>
<keyword evidence="1" id="KW-0732">Signal</keyword>
<evidence type="ECO:0000313" key="2">
    <source>
        <dbReference type="EMBL" id="PZG56252.1"/>
    </source>
</evidence>
<keyword evidence="3" id="KW-1185">Reference proteome</keyword>
<name>A0A2W2H6V6_9ACTN</name>
<organism evidence="2 3">
    <name type="scientific">Spongiactinospora gelatinilytica</name>
    <dbReference type="NCBI Taxonomy" id="2666298"/>
    <lineage>
        <taxon>Bacteria</taxon>
        <taxon>Bacillati</taxon>
        <taxon>Actinomycetota</taxon>
        <taxon>Actinomycetes</taxon>
        <taxon>Streptosporangiales</taxon>
        <taxon>Streptosporangiaceae</taxon>
        <taxon>Spongiactinospora</taxon>
    </lineage>
</organism>
<feature type="signal peptide" evidence="1">
    <location>
        <begin position="1"/>
        <end position="26"/>
    </location>
</feature>
<sequence length="85" mass="8620">MLKKLALGGTMIAAFAGMGLAAPAHAATPWPGGEINASQQNGNTITCGNSAIGDVFVNLLNLTPVTLADRKPVDCGIRVTQNTGN</sequence>
<evidence type="ECO:0000256" key="1">
    <source>
        <dbReference type="SAM" id="SignalP"/>
    </source>
</evidence>
<comment type="caution">
    <text evidence="2">The sequence shown here is derived from an EMBL/GenBank/DDBJ whole genome shotgun (WGS) entry which is preliminary data.</text>
</comment>
<reference evidence="2 3" key="1">
    <citation type="submission" date="2018-01" db="EMBL/GenBank/DDBJ databases">
        <title>Draft genome sequence of Sphaerisporangium sp. 7K107.</title>
        <authorList>
            <person name="Sahin N."/>
            <person name="Saygin H."/>
            <person name="Ay H."/>
        </authorList>
    </citation>
    <scope>NUCLEOTIDE SEQUENCE [LARGE SCALE GENOMIC DNA]</scope>
    <source>
        <strain evidence="2 3">7K107</strain>
    </source>
</reference>